<dbReference type="SMART" id="SM00225">
    <property type="entry name" value="BTB"/>
    <property type="match status" value="1"/>
</dbReference>
<dbReference type="PANTHER" id="PTHR47369">
    <property type="entry name" value="BTB/POZ DOMAIN-CONTAINING PROTEIN"/>
    <property type="match status" value="1"/>
</dbReference>
<accession>A0A8S1J4Z7</accession>
<evidence type="ECO:0000256" key="1">
    <source>
        <dbReference type="ARBA" id="ARBA00004906"/>
    </source>
</evidence>
<dbReference type="EMBL" id="CAJHUC010001479">
    <property type="protein sequence ID" value="CAD7701271.1"/>
    <property type="molecule type" value="Genomic_DNA"/>
</dbReference>
<protein>
    <recommendedName>
        <fullName evidence="2">BTB domain-containing protein</fullName>
    </recommendedName>
</protein>
<evidence type="ECO:0000313" key="4">
    <source>
        <dbReference type="Proteomes" id="UP000708148"/>
    </source>
</evidence>
<dbReference type="PROSITE" id="PS50097">
    <property type="entry name" value="BTB"/>
    <property type="match status" value="1"/>
</dbReference>
<comment type="pathway">
    <text evidence="1">Protein modification; protein ubiquitination.</text>
</comment>
<evidence type="ECO:0000313" key="3">
    <source>
        <dbReference type="EMBL" id="CAD7701271.1"/>
    </source>
</evidence>
<proteinExistence type="predicted"/>
<organism evidence="3 4">
    <name type="scientific">Ostreobium quekettii</name>
    <dbReference type="NCBI Taxonomy" id="121088"/>
    <lineage>
        <taxon>Eukaryota</taxon>
        <taxon>Viridiplantae</taxon>
        <taxon>Chlorophyta</taxon>
        <taxon>core chlorophytes</taxon>
        <taxon>Ulvophyceae</taxon>
        <taxon>TCBD clade</taxon>
        <taxon>Bryopsidales</taxon>
        <taxon>Ostreobineae</taxon>
        <taxon>Ostreobiaceae</taxon>
        <taxon>Ostreobium</taxon>
    </lineage>
</organism>
<dbReference type="Pfam" id="PF00651">
    <property type="entry name" value="BTB"/>
    <property type="match status" value="1"/>
</dbReference>
<comment type="caution">
    <text evidence="3">The sequence shown here is derived from an EMBL/GenBank/DDBJ whole genome shotgun (WGS) entry which is preliminary data.</text>
</comment>
<dbReference type="Proteomes" id="UP000708148">
    <property type="component" value="Unassembled WGS sequence"/>
</dbReference>
<dbReference type="InterPro" id="IPR011333">
    <property type="entry name" value="SKP1/BTB/POZ_sf"/>
</dbReference>
<feature type="domain" description="BTB" evidence="2">
    <location>
        <begin position="32"/>
        <end position="102"/>
    </location>
</feature>
<evidence type="ECO:0000259" key="2">
    <source>
        <dbReference type="PROSITE" id="PS50097"/>
    </source>
</evidence>
<name>A0A8S1J4Z7_9CHLO</name>
<dbReference type="AlphaFoldDB" id="A0A8S1J4Z7"/>
<dbReference type="PANTHER" id="PTHR47369:SF1">
    <property type="entry name" value="BTB_POZ DOMAIN-CONTAINING PROTEIN"/>
    <property type="match status" value="1"/>
</dbReference>
<reference evidence="3" key="1">
    <citation type="submission" date="2020-12" db="EMBL/GenBank/DDBJ databases">
        <authorList>
            <person name="Iha C."/>
        </authorList>
    </citation>
    <scope>NUCLEOTIDE SEQUENCE</scope>
</reference>
<dbReference type="InterPro" id="IPR000210">
    <property type="entry name" value="BTB/POZ_dom"/>
</dbReference>
<gene>
    <name evidence="3" type="ORF">OSTQU699_LOCUS6630</name>
</gene>
<keyword evidence="4" id="KW-1185">Reference proteome</keyword>
<dbReference type="SUPFAM" id="SSF54695">
    <property type="entry name" value="POZ domain"/>
    <property type="match status" value="1"/>
</dbReference>
<dbReference type="Gene3D" id="3.30.710.10">
    <property type="entry name" value="Potassium Channel Kv1.1, Chain A"/>
    <property type="match status" value="1"/>
</dbReference>
<sequence length="520" mass="58642">MESPGHQCAFKMDNEDLMQNLSSVGWEDCAFSDIKVTLRCRSFRLHRLVISRCPYFNTLFTGSWEDSKKHEIHIRADDPLVTADAFRDVIGTLYSRTLTIEDGNVREVFATSSYFGMTEISKQCVDFIDLRLSPENIISFINFARSCQHELSKDITDRCEAYLCQYAFRDRAMHAKFWEVQLFMVVNVLKSDALWIPSEYQRYCFAKEVMVKKMAEDDEDDDDYQSVTDSAADISDIGGAEPSSELMVFCPYEKQDSGLYPVVQFPRPISDPPYEPSVSSAADACSKSCHRGAASMAGTRNQSSGKVVESAILDVLKMGISYAHISPDVVLDILRDVNGMQNKDISDAFCRGMSQAHLFQLLTEKAGSGQHVLVGLALGDDFPPPFRFSVQFKNVANASERWPSCSDKHFYGGAWWWLSCCRANCKDRNGGVGGEDAYHGIYLHRDNNVKNYQKSPFRDPREKVPVQYRFHCRDISCTGTVEISKSVGHPDAIPSAKLEDYATEDSLFFTAIIQLVFELV</sequence>
<dbReference type="OrthoDB" id="6359943at2759"/>